<comment type="caution">
    <text evidence="3">The sequence shown here is derived from an EMBL/GenBank/DDBJ whole genome shotgun (WGS) entry which is preliminary data.</text>
</comment>
<dbReference type="PANTHER" id="PTHR33840">
    <property type="match status" value="1"/>
</dbReference>
<sequence length="433" mass="49589">MTDRDGDRISLLGFSRGAYTARTYVSFVPLVDFILKEPVASVAALVAFFGLLPAESNENDFKVLQDAYFAPSRNHYLYQGYCALKDYLFRPEHSSDVGPFNKDARKRFREDADTFCSRYKTRPVDIDFVGVWDTVNSVGLVTAAEAMFTSTNPKLRVLRHAIALDERRARFDRAMWRIKPKDEAKKDSLETKPVKPYPRKEQVWFAGAHCDVGGGAVLNDTRHSLACIPLRWMIRECFKTETGIIFDRQTLKDIGFDPTSLYPVVRPRPAPLPLHEDAVIQYAPSRWSWPFGSKEQQNSENAPVKTEEEHDHDDALAPVYDQLEVGYYSWNLLEIVPVKKWNSVTRKQTRDFNLRSGRVIDVHINKVDDQNNPLPEKEWKRLPPIKVHHTVKMRMHAKGGPGKGKYIPAAKLDFKGGMDLEADIDSDLVEWVY</sequence>
<dbReference type="Proteomes" id="UP001498398">
    <property type="component" value="Unassembled WGS sequence"/>
</dbReference>
<feature type="region of interest" description="Disordered" evidence="1">
    <location>
        <begin position="291"/>
        <end position="312"/>
    </location>
</feature>
<reference evidence="3 4" key="1">
    <citation type="submission" date="2024-01" db="EMBL/GenBank/DDBJ databases">
        <title>A draft genome for the cacao thread blight pathogen Marasmiellus scandens.</title>
        <authorList>
            <person name="Baruah I.K."/>
            <person name="Leung J."/>
            <person name="Bukari Y."/>
            <person name="Amoako-Attah I."/>
            <person name="Meinhardt L.W."/>
            <person name="Bailey B.A."/>
            <person name="Cohen S.P."/>
        </authorList>
    </citation>
    <scope>NUCLEOTIDE SEQUENCE [LARGE SCALE GENOMIC DNA]</scope>
    <source>
        <strain evidence="3 4">GH-19</strain>
    </source>
</reference>
<dbReference type="EMBL" id="JBANRG010000067">
    <property type="protein sequence ID" value="KAK7440636.1"/>
    <property type="molecule type" value="Genomic_DNA"/>
</dbReference>
<evidence type="ECO:0000313" key="4">
    <source>
        <dbReference type="Proteomes" id="UP001498398"/>
    </source>
</evidence>
<feature type="domain" description="T6SS Phospholipase effector Tle1-like catalytic" evidence="2">
    <location>
        <begin position="5"/>
        <end position="236"/>
    </location>
</feature>
<protein>
    <recommendedName>
        <fullName evidence="2">T6SS Phospholipase effector Tle1-like catalytic domain-containing protein</fullName>
    </recommendedName>
</protein>
<dbReference type="PANTHER" id="PTHR33840:SF1">
    <property type="entry name" value="TLE1 PHOSPHOLIPASE DOMAIN-CONTAINING PROTEIN"/>
    <property type="match status" value="1"/>
</dbReference>
<keyword evidence="4" id="KW-1185">Reference proteome</keyword>
<name>A0ABR1ITQ2_9AGAR</name>
<dbReference type="Pfam" id="PF09994">
    <property type="entry name" value="T6SS_Tle1-like_cat"/>
    <property type="match status" value="1"/>
</dbReference>
<gene>
    <name evidence="3" type="ORF">VKT23_016984</name>
</gene>
<evidence type="ECO:0000313" key="3">
    <source>
        <dbReference type="EMBL" id="KAK7440636.1"/>
    </source>
</evidence>
<accession>A0ABR1ITQ2</accession>
<proteinExistence type="predicted"/>
<evidence type="ECO:0000256" key="1">
    <source>
        <dbReference type="SAM" id="MobiDB-lite"/>
    </source>
</evidence>
<evidence type="ECO:0000259" key="2">
    <source>
        <dbReference type="Pfam" id="PF09994"/>
    </source>
</evidence>
<dbReference type="InterPro" id="IPR018712">
    <property type="entry name" value="Tle1-like_cat"/>
</dbReference>
<organism evidence="3 4">
    <name type="scientific">Marasmiellus scandens</name>
    <dbReference type="NCBI Taxonomy" id="2682957"/>
    <lineage>
        <taxon>Eukaryota</taxon>
        <taxon>Fungi</taxon>
        <taxon>Dikarya</taxon>
        <taxon>Basidiomycota</taxon>
        <taxon>Agaricomycotina</taxon>
        <taxon>Agaricomycetes</taxon>
        <taxon>Agaricomycetidae</taxon>
        <taxon>Agaricales</taxon>
        <taxon>Marasmiineae</taxon>
        <taxon>Omphalotaceae</taxon>
        <taxon>Marasmiellus</taxon>
    </lineage>
</organism>